<sequence length="262" mass="28903">MGLNPRFYPCFVRRWLFAGSLTRCIIFDEEMRGNEICRVLPLGTYRYGACQFRSRLAVDAVFIYYVERNLDRDLSLQNTLKYGRSTLTCKTRSRRSPLLDHKVIKRHFPAGSSTSQTNSSPRAQLILSTTHLPFILKPTQSPSPGKAPLKLATMYKFISLLTLAATTLALPAELAPVEARSGSDIFNPNEAFCPDGLLFTSFQCCTTRVLGGVVSLDCEIPHDIPEWCVTAENVCDATAGGKPQCCTLPAVSNTVPSPPHLA</sequence>
<comment type="caution">
    <text evidence="3">The sequence shown here is derived from an EMBL/GenBank/DDBJ whole genome shotgun (WGS) entry which is preliminary data.</text>
</comment>
<accession>A0ABR4FMD1</accession>
<dbReference type="SUPFAM" id="SSF101751">
    <property type="entry name" value="Hydrophobin II, HfbII"/>
    <property type="match status" value="1"/>
</dbReference>
<dbReference type="EMBL" id="JBFTWV010000188">
    <property type="protein sequence ID" value="KAL2784227.1"/>
    <property type="molecule type" value="Genomic_DNA"/>
</dbReference>
<organism evidence="3 4">
    <name type="scientific">Aspergillus keveii</name>
    <dbReference type="NCBI Taxonomy" id="714993"/>
    <lineage>
        <taxon>Eukaryota</taxon>
        <taxon>Fungi</taxon>
        <taxon>Dikarya</taxon>
        <taxon>Ascomycota</taxon>
        <taxon>Pezizomycotina</taxon>
        <taxon>Eurotiomycetes</taxon>
        <taxon>Eurotiomycetidae</taxon>
        <taxon>Eurotiales</taxon>
        <taxon>Aspergillaceae</taxon>
        <taxon>Aspergillus</taxon>
        <taxon>Aspergillus subgen. Nidulantes</taxon>
    </lineage>
</organism>
<keyword evidence="2" id="KW-1015">Disulfide bond</keyword>
<evidence type="ECO:0000313" key="3">
    <source>
        <dbReference type="EMBL" id="KAL2784227.1"/>
    </source>
</evidence>
<dbReference type="CDD" id="cd23508">
    <property type="entry name" value="hydrophobin_II"/>
    <property type="match status" value="1"/>
</dbReference>
<evidence type="ECO:0000256" key="1">
    <source>
        <dbReference type="ARBA" id="ARBA00009576"/>
    </source>
</evidence>
<dbReference type="InterPro" id="IPR036686">
    <property type="entry name" value="Class_II_Hydrophobin_sf"/>
</dbReference>
<dbReference type="Proteomes" id="UP001610563">
    <property type="component" value="Unassembled WGS sequence"/>
</dbReference>
<dbReference type="Pfam" id="PF06766">
    <property type="entry name" value="Hydrophobin_2"/>
    <property type="match status" value="1"/>
</dbReference>
<protein>
    <submittedName>
        <fullName evidence="3">Uncharacterized protein</fullName>
    </submittedName>
</protein>
<reference evidence="3 4" key="1">
    <citation type="submission" date="2024-07" db="EMBL/GenBank/DDBJ databases">
        <title>Section-level genome sequencing and comparative genomics of Aspergillus sections Usti and Cavernicolus.</title>
        <authorList>
            <consortium name="Lawrence Berkeley National Laboratory"/>
            <person name="Nybo J.L."/>
            <person name="Vesth T.C."/>
            <person name="Theobald S."/>
            <person name="Frisvad J.C."/>
            <person name="Larsen T.O."/>
            <person name="Kjaerboelling I."/>
            <person name="Rothschild-Mancinelli K."/>
            <person name="Lyhne E.K."/>
            <person name="Kogle M.E."/>
            <person name="Barry K."/>
            <person name="Clum A."/>
            <person name="Na H."/>
            <person name="Ledsgaard L."/>
            <person name="Lin J."/>
            <person name="Lipzen A."/>
            <person name="Kuo A."/>
            <person name="Riley R."/>
            <person name="Mondo S."/>
            <person name="Labutti K."/>
            <person name="Haridas S."/>
            <person name="Pangalinan J."/>
            <person name="Salamov A.A."/>
            <person name="Simmons B.A."/>
            <person name="Magnuson J.K."/>
            <person name="Chen J."/>
            <person name="Drula E."/>
            <person name="Henrissat B."/>
            <person name="Wiebenga A."/>
            <person name="Lubbers R.J."/>
            <person name="Gomes A.C."/>
            <person name="Makela M.R."/>
            <person name="Stajich J."/>
            <person name="Grigoriev I.V."/>
            <person name="Mortensen U.H."/>
            <person name="De Vries R.P."/>
            <person name="Baker S.E."/>
            <person name="Andersen M.R."/>
        </authorList>
    </citation>
    <scope>NUCLEOTIDE SEQUENCE [LARGE SCALE GENOMIC DNA]</scope>
    <source>
        <strain evidence="3 4">CBS 209.92</strain>
    </source>
</reference>
<dbReference type="InterPro" id="IPR010636">
    <property type="entry name" value="Class_II_hydrophobin"/>
</dbReference>
<keyword evidence="4" id="KW-1185">Reference proteome</keyword>
<name>A0ABR4FMD1_9EURO</name>
<proteinExistence type="inferred from homology"/>
<evidence type="ECO:0000256" key="2">
    <source>
        <dbReference type="ARBA" id="ARBA00023157"/>
    </source>
</evidence>
<dbReference type="Gene3D" id="3.20.120.10">
    <property type="entry name" value="Hydrophobin"/>
    <property type="match status" value="1"/>
</dbReference>
<evidence type="ECO:0000313" key="4">
    <source>
        <dbReference type="Proteomes" id="UP001610563"/>
    </source>
</evidence>
<comment type="similarity">
    <text evidence="1">Belongs to the cerato-ulmin hydrophobin family.</text>
</comment>
<gene>
    <name evidence="3" type="ORF">BJX66DRAFT_344234</name>
</gene>